<reference evidence="3 4" key="1">
    <citation type="submission" date="2015-09" db="EMBL/GenBank/DDBJ databases">
        <title>Trachymyrmex zeteki WGS genome.</title>
        <authorList>
            <person name="Nygaard S."/>
            <person name="Hu H."/>
            <person name="Boomsma J."/>
            <person name="Zhang G."/>
        </authorList>
    </citation>
    <scope>NUCLEOTIDE SEQUENCE [LARGE SCALE GENOMIC DNA]</scope>
    <source>
        <strain evidence="3">Tzet28-1</strain>
        <tissue evidence="3">Whole body</tissue>
    </source>
</reference>
<evidence type="ECO:0000313" key="3">
    <source>
        <dbReference type="EMBL" id="KYQ52206.1"/>
    </source>
</evidence>
<feature type="region of interest" description="Disordered" evidence="1">
    <location>
        <begin position="54"/>
        <end position="86"/>
    </location>
</feature>
<keyword evidence="2" id="KW-0732">Signal</keyword>
<dbReference type="EMBL" id="KQ982691">
    <property type="protein sequence ID" value="KYQ52206.1"/>
    <property type="molecule type" value="Genomic_DNA"/>
</dbReference>
<dbReference type="Proteomes" id="UP000075809">
    <property type="component" value="Unassembled WGS sequence"/>
</dbReference>
<feature type="region of interest" description="Disordered" evidence="1">
    <location>
        <begin position="184"/>
        <end position="214"/>
    </location>
</feature>
<feature type="signal peptide" evidence="2">
    <location>
        <begin position="1"/>
        <end position="18"/>
    </location>
</feature>
<evidence type="ECO:0000313" key="4">
    <source>
        <dbReference type="Proteomes" id="UP000075809"/>
    </source>
</evidence>
<evidence type="ECO:0000256" key="2">
    <source>
        <dbReference type="SAM" id="SignalP"/>
    </source>
</evidence>
<sequence length="214" mass="23225">MRTAWILSLVMSPLLVLGSPPGNTIREGGIKIGNRGTVSKGVNVGRGNSAVRIGEGSRLSNSTRQRSFPTTTTTTTTPTRFTPQSSVGNNYNITDLKVGMMVPYKSFGVREYTRAVTTAINTLQRSTRGPRLGLFQRYDLHVKIAMKELTPSPTVISIVEPVFQHATCPGRALANRKIVHRMDQPSVSTAPVKLPSHVSSEGGEEVRRSKPSVP</sequence>
<protein>
    <submittedName>
        <fullName evidence="3">Uncharacterized protein</fullName>
    </submittedName>
</protein>
<keyword evidence="4" id="KW-1185">Reference proteome</keyword>
<name>A0A151WWL0_9HYME</name>
<proteinExistence type="predicted"/>
<feature type="chain" id="PRO_5007591504" evidence="2">
    <location>
        <begin position="19"/>
        <end position="214"/>
    </location>
</feature>
<organism evidence="3 4">
    <name type="scientific">Mycetomoellerius zeteki</name>
    <dbReference type="NCBI Taxonomy" id="64791"/>
    <lineage>
        <taxon>Eukaryota</taxon>
        <taxon>Metazoa</taxon>
        <taxon>Ecdysozoa</taxon>
        <taxon>Arthropoda</taxon>
        <taxon>Hexapoda</taxon>
        <taxon>Insecta</taxon>
        <taxon>Pterygota</taxon>
        <taxon>Neoptera</taxon>
        <taxon>Endopterygota</taxon>
        <taxon>Hymenoptera</taxon>
        <taxon>Apocrita</taxon>
        <taxon>Aculeata</taxon>
        <taxon>Formicoidea</taxon>
        <taxon>Formicidae</taxon>
        <taxon>Myrmicinae</taxon>
        <taxon>Mycetomoellerius</taxon>
    </lineage>
</organism>
<gene>
    <name evidence="3" type="ORF">ALC60_08821</name>
</gene>
<accession>A0A151WWL0</accession>
<feature type="compositionally biased region" description="Low complexity" evidence="1">
    <location>
        <begin position="62"/>
        <end position="86"/>
    </location>
</feature>
<dbReference type="AlphaFoldDB" id="A0A151WWL0"/>
<evidence type="ECO:0000256" key="1">
    <source>
        <dbReference type="SAM" id="MobiDB-lite"/>
    </source>
</evidence>
<dbReference type="STRING" id="64791.A0A151WWL0"/>